<evidence type="ECO:0000313" key="2">
    <source>
        <dbReference type="EMBL" id="RKP08202.1"/>
    </source>
</evidence>
<name>A0A4P9XQK9_9FUNG</name>
<organism evidence="2 3">
    <name type="scientific">Thamnocephalis sphaerospora</name>
    <dbReference type="NCBI Taxonomy" id="78915"/>
    <lineage>
        <taxon>Eukaryota</taxon>
        <taxon>Fungi</taxon>
        <taxon>Fungi incertae sedis</taxon>
        <taxon>Zoopagomycota</taxon>
        <taxon>Zoopagomycotina</taxon>
        <taxon>Zoopagomycetes</taxon>
        <taxon>Zoopagales</taxon>
        <taxon>Sigmoideomycetaceae</taxon>
        <taxon>Thamnocephalis</taxon>
    </lineage>
</organism>
<proteinExistence type="predicted"/>
<dbReference type="EMBL" id="KZ992626">
    <property type="protein sequence ID" value="RKP08202.1"/>
    <property type="molecule type" value="Genomic_DNA"/>
</dbReference>
<dbReference type="AlphaFoldDB" id="A0A4P9XQK9"/>
<protein>
    <submittedName>
        <fullName evidence="2">Uncharacterized protein</fullName>
    </submittedName>
</protein>
<dbReference type="Proteomes" id="UP000271241">
    <property type="component" value="Unassembled WGS sequence"/>
</dbReference>
<evidence type="ECO:0000313" key="3">
    <source>
        <dbReference type="Proteomes" id="UP000271241"/>
    </source>
</evidence>
<evidence type="ECO:0000256" key="1">
    <source>
        <dbReference type="SAM" id="MobiDB-lite"/>
    </source>
</evidence>
<sequence length="437" mass="48566">MSSLSVSTNAITAHTGRYIIVWLHRDRQPRWCRVPPCDTATDKDEELAAHEEAWQFVRAECHGPYLVARVVLACAQRHIIWNLQGARDLNGEYRAVAVFDQHTTLLAGCYFLCLIPNAPASPDSNVENEHTVLIYNLRVSPPPREHATIAKDVTPSKGVVRRSWSSQSSSLANYRPMEDIVGGTFILATDNEQFGKADRDLSLLRVDDTGPLDNKAAEICTMASKRGLAPTTVLGGSTKRLIISARFRRGSKYAGGTCIECYARQPDNLLWCIVQPGMLRNVIVIDAHDRLVMLTWEHRLHIYSLEDGAPVFTYSWSSLYSAQPITVIHVLGAAVLLSEQSVANTSNNAAPPSVMLDIGGNDSAHWSKARKQLARLEQKCSAGQRKQLDQMLQTKNSPTKHSPDKRKPMLREKLVCSSRSLCLVEDALIVMDMVQDL</sequence>
<feature type="compositionally biased region" description="Polar residues" evidence="1">
    <location>
        <begin position="390"/>
        <end position="400"/>
    </location>
</feature>
<accession>A0A4P9XQK9</accession>
<gene>
    <name evidence="2" type="ORF">THASP1DRAFT_29984</name>
</gene>
<keyword evidence="3" id="KW-1185">Reference proteome</keyword>
<reference evidence="3" key="1">
    <citation type="journal article" date="2018" name="Nat. Microbiol.">
        <title>Leveraging single-cell genomics to expand the fungal tree of life.</title>
        <authorList>
            <person name="Ahrendt S.R."/>
            <person name="Quandt C.A."/>
            <person name="Ciobanu D."/>
            <person name="Clum A."/>
            <person name="Salamov A."/>
            <person name="Andreopoulos B."/>
            <person name="Cheng J.F."/>
            <person name="Woyke T."/>
            <person name="Pelin A."/>
            <person name="Henrissat B."/>
            <person name="Reynolds N.K."/>
            <person name="Benny G.L."/>
            <person name="Smith M.E."/>
            <person name="James T.Y."/>
            <person name="Grigoriev I.V."/>
        </authorList>
    </citation>
    <scope>NUCLEOTIDE SEQUENCE [LARGE SCALE GENOMIC DNA]</scope>
    <source>
        <strain evidence="3">RSA 1356</strain>
    </source>
</reference>
<feature type="region of interest" description="Disordered" evidence="1">
    <location>
        <begin position="386"/>
        <end position="408"/>
    </location>
</feature>